<keyword evidence="1" id="KW-0648">Protein biosynthesis</keyword>
<evidence type="ECO:0000256" key="1">
    <source>
        <dbReference type="HAMAP-Rule" id="MF_00122"/>
    </source>
</evidence>
<dbReference type="Gene3D" id="1.10.20.60">
    <property type="entry name" value="Glu-tRNAGln amidotransferase C subunit, N-terminal domain"/>
    <property type="match status" value="1"/>
</dbReference>
<comment type="subunit">
    <text evidence="1">Heterotrimer of A, B and C subunits.</text>
</comment>
<accession>A0ABQ2PAG3</accession>
<comment type="similarity">
    <text evidence="1">Belongs to the GatC family.</text>
</comment>
<comment type="catalytic activity">
    <reaction evidence="1">
        <text>L-glutamyl-tRNA(Gln) + L-glutamine + ATP + H2O = L-glutaminyl-tRNA(Gln) + L-glutamate + ADP + phosphate + H(+)</text>
        <dbReference type="Rhea" id="RHEA:17521"/>
        <dbReference type="Rhea" id="RHEA-COMP:9681"/>
        <dbReference type="Rhea" id="RHEA-COMP:9684"/>
        <dbReference type="ChEBI" id="CHEBI:15377"/>
        <dbReference type="ChEBI" id="CHEBI:15378"/>
        <dbReference type="ChEBI" id="CHEBI:29985"/>
        <dbReference type="ChEBI" id="CHEBI:30616"/>
        <dbReference type="ChEBI" id="CHEBI:43474"/>
        <dbReference type="ChEBI" id="CHEBI:58359"/>
        <dbReference type="ChEBI" id="CHEBI:78520"/>
        <dbReference type="ChEBI" id="CHEBI:78521"/>
        <dbReference type="ChEBI" id="CHEBI:456216"/>
    </reaction>
</comment>
<dbReference type="NCBIfam" id="TIGR00135">
    <property type="entry name" value="gatC"/>
    <property type="match status" value="1"/>
</dbReference>
<gene>
    <name evidence="1 2" type="primary">gatC</name>
    <name evidence="2" type="ORF">GCM10010970_22290</name>
</gene>
<keyword evidence="1" id="KW-0067">ATP-binding</keyword>
<dbReference type="PANTHER" id="PTHR15004:SF0">
    <property type="entry name" value="GLUTAMYL-TRNA(GLN) AMIDOTRANSFERASE SUBUNIT C, MITOCHONDRIAL"/>
    <property type="match status" value="1"/>
</dbReference>
<comment type="catalytic activity">
    <reaction evidence="1">
        <text>L-aspartyl-tRNA(Asn) + L-glutamine + ATP + H2O = L-asparaginyl-tRNA(Asn) + L-glutamate + ADP + phosphate + 2 H(+)</text>
        <dbReference type="Rhea" id="RHEA:14513"/>
        <dbReference type="Rhea" id="RHEA-COMP:9674"/>
        <dbReference type="Rhea" id="RHEA-COMP:9677"/>
        <dbReference type="ChEBI" id="CHEBI:15377"/>
        <dbReference type="ChEBI" id="CHEBI:15378"/>
        <dbReference type="ChEBI" id="CHEBI:29985"/>
        <dbReference type="ChEBI" id="CHEBI:30616"/>
        <dbReference type="ChEBI" id="CHEBI:43474"/>
        <dbReference type="ChEBI" id="CHEBI:58359"/>
        <dbReference type="ChEBI" id="CHEBI:78515"/>
        <dbReference type="ChEBI" id="CHEBI:78516"/>
        <dbReference type="ChEBI" id="CHEBI:456216"/>
    </reaction>
</comment>
<name>A0ABQ2PAG3_9NEIS</name>
<dbReference type="EMBL" id="BMLX01000002">
    <property type="protein sequence ID" value="GGP21803.1"/>
    <property type="molecule type" value="Genomic_DNA"/>
</dbReference>
<keyword evidence="1" id="KW-0547">Nucleotide-binding</keyword>
<dbReference type="Proteomes" id="UP000637267">
    <property type="component" value="Unassembled WGS sequence"/>
</dbReference>
<dbReference type="Pfam" id="PF02686">
    <property type="entry name" value="GatC"/>
    <property type="match status" value="1"/>
</dbReference>
<reference evidence="3" key="1">
    <citation type="journal article" date="2019" name="Int. J. Syst. Evol. Microbiol.">
        <title>The Global Catalogue of Microorganisms (GCM) 10K type strain sequencing project: providing services to taxonomists for standard genome sequencing and annotation.</title>
        <authorList>
            <consortium name="The Broad Institute Genomics Platform"/>
            <consortium name="The Broad Institute Genome Sequencing Center for Infectious Disease"/>
            <person name="Wu L."/>
            <person name="Ma J."/>
        </authorList>
    </citation>
    <scope>NUCLEOTIDE SEQUENCE [LARGE SCALE GENOMIC DNA]</scope>
    <source>
        <strain evidence="3">CGMCC 1.8859</strain>
    </source>
</reference>
<evidence type="ECO:0000313" key="2">
    <source>
        <dbReference type="EMBL" id="GGP21803.1"/>
    </source>
</evidence>
<protein>
    <recommendedName>
        <fullName evidence="1">Aspartyl/glutamyl-tRNA(Asn/Gln) amidotransferase subunit C</fullName>
        <shortName evidence="1">Asp/Glu-ADT subunit C</shortName>
        <ecNumber evidence="1">6.3.5.-</ecNumber>
    </recommendedName>
</protein>
<keyword evidence="3" id="KW-1185">Reference proteome</keyword>
<dbReference type="HAMAP" id="MF_00122">
    <property type="entry name" value="GatC"/>
    <property type="match status" value="1"/>
</dbReference>
<dbReference type="InterPro" id="IPR003837">
    <property type="entry name" value="GatC"/>
</dbReference>
<comment type="caution">
    <text evidence="2">The sequence shown here is derived from an EMBL/GenBank/DDBJ whole genome shotgun (WGS) entry which is preliminary data.</text>
</comment>
<sequence length="100" mass="11327">MKANTMSLSLDDVRRIARLARVAVTDDEAQATQMQLNRILGLIEEMRAIDTTGIEPMAHAQDVHLRLREDVVTATDRREAFQRVAPEKENGLYLVPKVIE</sequence>
<organism evidence="2 3">
    <name type="scientific">Silvimonas iriomotensis</name>
    <dbReference type="NCBI Taxonomy" id="449662"/>
    <lineage>
        <taxon>Bacteria</taxon>
        <taxon>Pseudomonadati</taxon>
        <taxon>Pseudomonadota</taxon>
        <taxon>Betaproteobacteria</taxon>
        <taxon>Neisseriales</taxon>
        <taxon>Chitinibacteraceae</taxon>
        <taxon>Silvimonas</taxon>
    </lineage>
</organism>
<dbReference type="SUPFAM" id="SSF141000">
    <property type="entry name" value="Glu-tRNAGln amidotransferase C subunit"/>
    <property type="match status" value="1"/>
</dbReference>
<keyword evidence="1" id="KW-0436">Ligase</keyword>
<dbReference type="InterPro" id="IPR036113">
    <property type="entry name" value="Asp/Glu-ADT_sf_sub_c"/>
</dbReference>
<proteinExistence type="inferred from homology"/>
<evidence type="ECO:0000313" key="3">
    <source>
        <dbReference type="Proteomes" id="UP000637267"/>
    </source>
</evidence>
<dbReference type="EC" id="6.3.5.-" evidence="1"/>
<comment type="function">
    <text evidence="1">Allows the formation of correctly charged Asn-tRNA(Asn) or Gln-tRNA(Gln) through the transamidation of misacylated Asp-tRNA(Asn) or Glu-tRNA(Gln) in organisms which lack either or both of asparaginyl-tRNA or glutaminyl-tRNA synthetases. The reaction takes place in the presence of glutamine and ATP through an activated phospho-Asp-tRNA(Asn) or phospho-Glu-tRNA(Gln).</text>
</comment>
<dbReference type="PANTHER" id="PTHR15004">
    <property type="entry name" value="GLUTAMYL-TRNA(GLN) AMIDOTRANSFERASE SUBUNIT C, MITOCHONDRIAL"/>
    <property type="match status" value="1"/>
</dbReference>